<evidence type="ECO:0000313" key="1">
    <source>
        <dbReference type="EMBL" id="EIG30473.1"/>
    </source>
</evidence>
<protein>
    <submittedName>
        <fullName evidence="1">Uncharacterized protein</fullName>
    </submittedName>
</protein>
<dbReference type="EMBL" id="AJMT01000004">
    <property type="protein sequence ID" value="EIG30473.1"/>
    <property type="molecule type" value="Genomic_DNA"/>
</dbReference>
<gene>
    <name evidence="1" type="ORF">HMPREF1051_3045</name>
</gene>
<dbReference type="PATRIC" id="fig|1095748.3.peg.31"/>
<name>I2NXB2_NEISI</name>
<dbReference type="Proteomes" id="UP000004473">
    <property type="component" value="Unassembled WGS sequence"/>
</dbReference>
<dbReference type="AlphaFoldDB" id="I2NXB2"/>
<evidence type="ECO:0000313" key="2">
    <source>
        <dbReference type="Proteomes" id="UP000004473"/>
    </source>
</evidence>
<reference evidence="1 2" key="1">
    <citation type="submission" date="2012-04" db="EMBL/GenBank/DDBJ databases">
        <authorList>
            <person name="Harkins D.M."/>
            <person name="Madupu R."/>
            <person name="Durkin A.S."/>
            <person name="Torralba M."/>
            <person name="Methe B."/>
            <person name="Sutton G.G."/>
            <person name="Nelson K.E."/>
        </authorList>
    </citation>
    <scope>NUCLEOTIDE SEQUENCE [LARGE SCALE GENOMIC DNA]</scope>
    <source>
        <strain evidence="1 2">VK64</strain>
    </source>
</reference>
<accession>I2NXB2</accession>
<organism evidence="1 2">
    <name type="scientific">Neisseria sicca VK64</name>
    <dbReference type="NCBI Taxonomy" id="1095748"/>
    <lineage>
        <taxon>Bacteria</taxon>
        <taxon>Pseudomonadati</taxon>
        <taxon>Pseudomonadota</taxon>
        <taxon>Betaproteobacteria</taxon>
        <taxon>Neisseriales</taxon>
        <taxon>Neisseriaceae</taxon>
        <taxon>Neisseria</taxon>
    </lineage>
</organism>
<comment type="caution">
    <text evidence="1">The sequence shown here is derived from an EMBL/GenBank/DDBJ whole genome shotgun (WGS) entry which is preliminary data.</text>
</comment>
<sequence>MINSGTVLLNSRHKIRTGIKPIFYKMPSEISDGIWSINI</sequence>
<proteinExistence type="predicted"/>